<evidence type="ECO:0000256" key="5">
    <source>
        <dbReference type="SAM" id="SignalP"/>
    </source>
</evidence>
<feature type="chain" id="PRO_5002653055" evidence="5">
    <location>
        <begin position="19"/>
        <end position="426"/>
    </location>
</feature>
<gene>
    <name evidence="6" type="ORF">PICST_29120</name>
</gene>
<dbReference type="PANTHER" id="PTHR31018:SF3">
    <property type="entry name" value="RECEPTOR PROTEIN-TYROSINE KINASE"/>
    <property type="match status" value="1"/>
</dbReference>
<dbReference type="HOGENOM" id="CLU_035846_2_0_1"/>
<feature type="region of interest" description="Disordered" evidence="4">
    <location>
        <begin position="405"/>
        <end position="426"/>
    </location>
</feature>
<proteinExistence type="predicted"/>
<dbReference type="Proteomes" id="UP000002258">
    <property type="component" value="Chromosome 1"/>
</dbReference>
<dbReference type="GO" id="GO:0005886">
    <property type="term" value="C:plasma membrane"/>
    <property type="evidence" value="ECO:0007669"/>
    <property type="project" value="TreeGrafter"/>
</dbReference>
<comment type="caution">
    <text evidence="6">The sequence shown here is derived from an EMBL/GenBank/DDBJ whole genome shotgun (WGS) entry which is preliminary data.</text>
</comment>
<dbReference type="OMA" id="NNNRYME"/>
<feature type="non-terminal residue" evidence="6">
    <location>
        <position position="426"/>
    </location>
</feature>
<dbReference type="GO" id="GO:0009986">
    <property type="term" value="C:cell surface"/>
    <property type="evidence" value="ECO:0007669"/>
    <property type="project" value="TreeGrafter"/>
</dbReference>
<dbReference type="FunCoup" id="A3GHV6">
    <property type="interactions" value="54"/>
</dbReference>
<evidence type="ECO:0000256" key="3">
    <source>
        <dbReference type="ARBA" id="ARBA00023180"/>
    </source>
</evidence>
<dbReference type="PANTHER" id="PTHR31018">
    <property type="entry name" value="SPORULATION-SPECIFIC PROTEIN-RELATED"/>
    <property type="match status" value="1"/>
</dbReference>
<dbReference type="InParanoid" id="A3GHV6"/>
<dbReference type="SUPFAM" id="SSF52058">
    <property type="entry name" value="L domain-like"/>
    <property type="match status" value="2"/>
</dbReference>
<evidence type="ECO:0000256" key="4">
    <source>
        <dbReference type="SAM" id="MobiDB-lite"/>
    </source>
</evidence>
<accession>A3GHV6</accession>
<dbReference type="InterPro" id="IPR051648">
    <property type="entry name" value="CWI-Assembly_Regulator"/>
</dbReference>
<dbReference type="GeneID" id="4851855"/>
<dbReference type="KEGG" id="pic:PICST_29120"/>
<dbReference type="EMBL" id="AAVQ01000002">
    <property type="protein sequence ID" value="EAZ63120.2"/>
    <property type="molecule type" value="Genomic_DNA"/>
</dbReference>
<evidence type="ECO:0000256" key="2">
    <source>
        <dbReference type="ARBA" id="ARBA00022729"/>
    </source>
</evidence>
<dbReference type="eggNOG" id="ENOG502QT4Q">
    <property type="taxonomic scope" value="Eukaryota"/>
</dbReference>
<dbReference type="RefSeq" id="XP_001387143.2">
    <property type="nucleotide sequence ID" value="XM_001387106.1"/>
</dbReference>
<comment type="subcellular location">
    <subcellularLocation>
        <location evidence="1">Cell envelope</location>
    </subcellularLocation>
</comment>
<dbReference type="AlphaFoldDB" id="A3GHV6"/>
<reference evidence="6 7" key="1">
    <citation type="journal article" date="2007" name="Nat. Biotechnol.">
        <title>Genome sequence of the lignocellulose-bioconverting and xylose-fermenting yeast Pichia stipitis.</title>
        <authorList>
            <person name="Jeffries T.W."/>
            <person name="Grigoriev I.V."/>
            <person name="Grimwood J."/>
            <person name="Laplaza J.M."/>
            <person name="Aerts A."/>
            <person name="Salamov A."/>
            <person name="Schmutz J."/>
            <person name="Lindquist E."/>
            <person name="Dehal P."/>
            <person name="Shapiro H."/>
            <person name="Jin Y.S."/>
            <person name="Passoth V."/>
            <person name="Richardson P.M."/>
        </authorList>
    </citation>
    <scope>NUCLEOTIDE SEQUENCE [LARGE SCALE GENOMIC DNA]</scope>
    <source>
        <strain evidence="7">ATCC 58785 / CBS 6054 / NBRC 10063 / NRRL Y-11545</strain>
    </source>
</reference>
<keyword evidence="3" id="KW-0325">Glycoprotein</keyword>
<dbReference type="STRING" id="322104.A3GHV6"/>
<evidence type="ECO:0000313" key="6">
    <source>
        <dbReference type="EMBL" id="EAZ63120.2"/>
    </source>
</evidence>
<sequence length="426" mass="46714">MFLSKTLVLIAVLSTSYSIPIPSEYGGVKEYIVPSEVLVKSNIISNSEVESNTNHTVDDQISVISRGSLPEYCKREHYSIKTPSDMKVIDECHTIVGNIDVSEYNHPLLSLGDIENIIGGLSVKKSPELVRLEAPALASISEGLVLTELTSLSLVSFPSLRTVKELEWRVLPILSNVYVSADINNIERITVSDSSLTEFSGFLSNKLEVLDINNNRFLHQINFNVEEVTKELHIAANQADVKVSLPRLKFASNVSIHEVADLNLNELELINGSASLTNNYFTQLKIPKLKFIGGTLSLLKNKMLNSVDFPLVTEIGGGLMLVNNTKVEKINFFPSLNVIGGAIEIVGNIKETSFKHLKLVKGSASIHSTSTSFDCAKWLKSDISSVIRGGKIECINANNEKVVANTPTEGNSTDEDSSYQYKNVEG</sequence>
<dbReference type="GO" id="GO:0031505">
    <property type="term" value="P:fungal-type cell wall organization"/>
    <property type="evidence" value="ECO:0007669"/>
    <property type="project" value="TreeGrafter"/>
</dbReference>
<dbReference type="GO" id="GO:0009277">
    <property type="term" value="C:fungal-type cell wall"/>
    <property type="evidence" value="ECO:0007669"/>
    <property type="project" value="TreeGrafter"/>
</dbReference>
<keyword evidence="7" id="KW-1185">Reference proteome</keyword>
<evidence type="ECO:0000256" key="1">
    <source>
        <dbReference type="ARBA" id="ARBA00004196"/>
    </source>
</evidence>
<evidence type="ECO:0000313" key="7">
    <source>
        <dbReference type="Proteomes" id="UP000002258"/>
    </source>
</evidence>
<protein>
    <submittedName>
        <fullName evidence="6">Sporulation-specific protein 2</fullName>
    </submittedName>
</protein>
<feature type="signal peptide" evidence="5">
    <location>
        <begin position="1"/>
        <end position="18"/>
    </location>
</feature>
<organism evidence="6 7">
    <name type="scientific">Scheffersomyces stipitis (strain ATCC 58785 / CBS 6054 / NBRC 10063 / NRRL Y-11545)</name>
    <name type="common">Yeast</name>
    <name type="synonym">Pichia stipitis</name>
    <dbReference type="NCBI Taxonomy" id="322104"/>
    <lineage>
        <taxon>Eukaryota</taxon>
        <taxon>Fungi</taxon>
        <taxon>Dikarya</taxon>
        <taxon>Ascomycota</taxon>
        <taxon>Saccharomycotina</taxon>
        <taxon>Pichiomycetes</taxon>
        <taxon>Debaryomycetaceae</taxon>
        <taxon>Scheffersomyces</taxon>
    </lineage>
</organism>
<keyword evidence="2 5" id="KW-0732">Signal</keyword>
<dbReference type="OrthoDB" id="536881at2759"/>
<name>A3GHV6_PICST</name>